<feature type="non-terminal residue" evidence="3">
    <location>
        <position position="1"/>
    </location>
</feature>
<sequence length="337" mass="36963">ITSPVAAQFPVAATANSMSINGNAMTVNNGYDSATAAAAAAAAAAASVALAANNGANVHNAAAAAAMLRKAASASPANSPNHSLDSKPIDCDSSVSSHSTSSGVSTAPTTTSNNEHKMGNSNVVSTSFIENNTEEIIDYSQKLMEIYKYPYEMMPLMYAILKSVNVDFIEAQVRIDEGHQVVSDFLRRHNLNIFEGVQLRKPNTKSDEDNLNHDEYQFKLMTLLYVIVKIIFATESQINLESTKKQPIFEPKMHESTFESTDYSDKILNLNYNLIKNCKFGIFAVQEILKEWYQKHKIDVSKSRKSIDVLNINDTQISQTTSKTDKVSTTTLKSEEE</sequence>
<protein>
    <recommendedName>
        <fullName evidence="2">Doublesex dimerisation domain-containing protein</fullName>
    </recommendedName>
</protein>
<accession>A0A1B6FKF9</accession>
<organism evidence="3">
    <name type="scientific">Cuerna arida</name>
    <dbReference type="NCBI Taxonomy" id="1464854"/>
    <lineage>
        <taxon>Eukaryota</taxon>
        <taxon>Metazoa</taxon>
        <taxon>Ecdysozoa</taxon>
        <taxon>Arthropoda</taxon>
        <taxon>Hexapoda</taxon>
        <taxon>Insecta</taxon>
        <taxon>Pterygota</taxon>
        <taxon>Neoptera</taxon>
        <taxon>Paraneoptera</taxon>
        <taxon>Hemiptera</taxon>
        <taxon>Auchenorrhyncha</taxon>
        <taxon>Membracoidea</taxon>
        <taxon>Cicadellidae</taxon>
        <taxon>Cicadellinae</taxon>
        <taxon>Proconiini</taxon>
        <taxon>Cuerna</taxon>
    </lineage>
</organism>
<gene>
    <name evidence="3" type="ORF">g.9678</name>
</gene>
<evidence type="ECO:0000256" key="1">
    <source>
        <dbReference type="SAM" id="MobiDB-lite"/>
    </source>
</evidence>
<reference evidence="3" key="1">
    <citation type="submission" date="2015-11" db="EMBL/GenBank/DDBJ databases">
        <title>De novo transcriptome assembly of four potential Pierce s Disease insect vectors from Arizona vineyards.</title>
        <authorList>
            <person name="Tassone E.E."/>
        </authorList>
    </citation>
    <scope>NUCLEOTIDE SEQUENCE</scope>
</reference>
<feature type="compositionally biased region" description="Low complexity" evidence="1">
    <location>
        <begin position="93"/>
        <end position="106"/>
    </location>
</feature>
<dbReference type="InterPro" id="IPR014932">
    <property type="entry name" value="DSX_dimer"/>
</dbReference>
<dbReference type="EMBL" id="GECZ01019097">
    <property type="protein sequence ID" value="JAS50672.1"/>
    <property type="molecule type" value="Transcribed_RNA"/>
</dbReference>
<feature type="domain" description="Doublesex dimerisation" evidence="2">
    <location>
        <begin position="131"/>
        <end position="192"/>
    </location>
</feature>
<dbReference type="SMART" id="SM01143">
    <property type="entry name" value="DSX_dimer"/>
    <property type="match status" value="1"/>
</dbReference>
<proteinExistence type="predicted"/>
<feature type="non-terminal residue" evidence="3">
    <location>
        <position position="337"/>
    </location>
</feature>
<name>A0A1B6FKF9_9HEMI</name>
<evidence type="ECO:0000313" key="3">
    <source>
        <dbReference type="EMBL" id="JAS50672.1"/>
    </source>
</evidence>
<feature type="region of interest" description="Disordered" evidence="1">
    <location>
        <begin position="74"/>
        <end position="120"/>
    </location>
</feature>
<evidence type="ECO:0000259" key="2">
    <source>
        <dbReference type="SMART" id="SM01143"/>
    </source>
</evidence>
<feature type="compositionally biased region" description="Polar residues" evidence="1">
    <location>
        <begin position="107"/>
        <end position="120"/>
    </location>
</feature>
<dbReference type="AlphaFoldDB" id="A0A1B6FKF9"/>
<dbReference type="Gene3D" id="1.10.8.10">
    <property type="entry name" value="DNA helicase RuvA subunit, C-terminal domain"/>
    <property type="match status" value="1"/>
</dbReference>
<feature type="compositionally biased region" description="Low complexity" evidence="1">
    <location>
        <begin position="74"/>
        <end position="83"/>
    </location>
</feature>
<dbReference type="Pfam" id="PF08828">
    <property type="entry name" value="DSX_dimer"/>
    <property type="match status" value="1"/>
</dbReference>